<dbReference type="GO" id="GO:0003677">
    <property type="term" value="F:DNA binding"/>
    <property type="evidence" value="ECO:0007669"/>
    <property type="project" value="UniProtKB-KW"/>
</dbReference>
<reference evidence="8 9" key="1">
    <citation type="journal article" date="2012" name="Stand. Genomic Sci.">
        <title>Genome sequence of the orange-pigmented seawater bacterium Owenweeksia hongkongensis type strain (UST20020801(T)).</title>
        <authorList>
            <person name="Riedel T."/>
            <person name="Held B."/>
            <person name="Nolan M."/>
            <person name="Lucas S."/>
            <person name="Lapidus A."/>
            <person name="Tice H."/>
            <person name="Del Rio T.G."/>
            <person name="Cheng J.F."/>
            <person name="Han C."/>
            <person name="Tapia R."/>
            <person name="Goodwin L.A."/>
            <person name="Pitluck S."/>
            <person name="Liolios K."/>
            <person name="Mavromatis K."/>
            <person name="Pagani I."/>
            <person name="Ivanova N."/>
            <person name="Mikhailova N."/>
            <person name="Pati A."/>
            <person name="Chen A."/>
            <person name="Palaniappan K."/>
            <person name="Rohde M."/>
            <person name="Tindall B.J."/>
            <person name="Detter J.C."/>
            <person name="Goker M."/>
            <person name="Woyke T."/>
            <person name="Bristow J."/>
            <person name="Eisen J.A."/>
            <person name="Markowitz V."/>
            <person name="Hugenholtz P."/>
            <person name="Klenk H.P."/>
            <person name="Kyrpides N.C."/>
        </authorList>
    </citation>
    <scope>NUCLEOTIDE SEQUENCE</scope>
    <source>
        <strain evidence="9">DSM 17368 / JCM 12287 / NRRL B-23963</strain>
    </source>
</reference>
<dbReference type="InterPro" id="IPR022689">
    <property type="entry name" value="Iron_dep_repressor"/>
</dbReference>
<dbReference type="PANTHER" id="PTHR33238:SF7">
    <property type="entry name" value="IRON-DEPENDENT TRANSCRIPTIONAL REGULATOR"/>
    <property type="match status" value="1"/>
</dbReference>
<dbReference type="SMART" id="SM00899">
    <property type="entry name" value="FeoA"/>
    <property type="match status" value="1"/>
</dbReference>
<dbReference type="Pfam" id="PF01325">
    <property type="entry name" value="Fe_dep_repress"/>
    <property type="match status" value="1"/>
</dbReference>
<dbReference type="Gene3D" id="1.10.10.10">
    <property type="entry name" value="Winged helix-like DNA-binding domain superfamily/Winged helix DNA-binding domain"/>
    <property type="match status" value="1"/>
</dbReference>
<dbReference type="Pfam" id="PF04023">
    <property type="entry name" value="FeoA"/>
    <property type="match status" value="1"/>
</dbReference>
<proteinExistence type="inferred from homology"/>
<dbReference type="Gene3D" id="1.10.60.10">
    <property type="entry name" value="Iron dependent repressor, metal binding and dimerisation domain"/>
    <property type="match status" value="1"/>
</dbReference>
<evidence type="ECO:0000256" key="3">
    <source>
        <dbReference type="ARBA" id="ARBA00023015"/>
    </source>
</evidence>
<dbReference type="AlphaFoldDB" id="G8R723"/>
<dbReference type="KEGG" id="oho:Oweho_2418"/>
<evidence type="ECO:0000256" key="4">
    <source>
        <dbReference type="ARBA" id="ARBA00023125"/>
    </source>
</evidence>
<sequence length="219" mass="24734">MYTFTEENYLKAIHFLSQGSEKGATTNAIAERLETKAASVSDMLKKLSDKDLLIYKKYQGVKLTAKGKEIAIKTVRKHRLWEVFLVDKLGFGWEEVHEVAEQLEHIQSVKLTDRLDSYLGNPKYDPHGDPIPDDAGNFPKRTETTLEECETNSEVIIRGVKDTSPEFLRYLEKLGIGLGAKLMVEEKEEFDGSMRVKINSTSETSLSAAVCTNLFVKQL</sequence>
<dbReference type="InterPro" id="IPR036390">
    <property type="entry name" value="WH_DNA-bd_sf"/>
</dbReference>
<dbReference type="STRING" id="926562.Oweho_2418"/>
<dbReference type="EMBL" id="CP003156">
    <property type="protein sequence ID" value="AEV33388.1"/>
    <property type="molecule type" value="Genomic_DNA"/>
</dbReference>
<dbReference type="GO" id="GO:0046914">
    <property type="term" value="F:transition metal ion binding"/>
    <property type="evidence" value="ECO:0007669"/>
    <property type="project" value="InterPro"/>
</dbReference>
<dbReference type="GO" id="GO:0003700">
    <property type="term" value="F:DNA-binding transcription factor activity"/>
    <property type="evidence" value="ECO:0007669"/>
    <property type="project" value="InterPro"/>
</dbReference>
<dbReference type="SMART" id="SM00529">
    <property type="entry name" value="HTH_DTXR"/>
    <property type="match status" value="1"/>
</dbReference>
<dbReference type="PROSITE" id="PS50944">
    <property type="entry name" value="HTH_DTXR"/>
    <property type="match status" value="1"/>
</dbReference>
<dbReference type="InterPro" id="IPR007167">
    <property type="entry name" value="Fe-transptr_FeoA-like"/>
</dbReference>
<dbReference type="InterPro" id="IPR022687">
    <property type="entry name" value="HTH_DTXR"/>
</dbReference>
<dbReference type="InterPro" id="IPR038157">
    <property type="entry name" value="FeoA_core_dom"/>
</dbReference>
<comment type="function">
    <text evidence="6">In the presence of manganese, represses expression of mntH and mntS. Up-regulates expression of mntP.</text>
</comment>
<dbReference type="PATRIC" id="fig|926562.3.peg.2434"/>
<feature type="domain" description="HTH dtxR-type" evidence="7">
    <location>
        <begin position="1"/>
        <end position="64"/>
    </location>
</feature>
<dbReference type="InterPro" id="IPR036388">
    <property type="entry name" value="WH-like_DNA-bd_sf"/>
</dbReference>
<dbReference type="RefSeq" id="WP_014202737.1">
    <property type="nucleotide sequence ID" value="NC_016599.1"/>
</dbReference>
<dbReference type="InterPro" id="IPR050536">
    <property type="entry name" value="DtxR_MntR_Metal-Reg"/>
</dbReference>
<keyword evidence="3" id="KW-0805">Transcription regulation</keyword>
<evidence type="ECO:0000256" key="5">
    <source>
        <dbReference type="ARBA" id="ARBA00023163"/>
    </source>
</evidence>
<organism evidence="8 9">
    <name type="scientific">Owenweeksia hongkongensis (strain DSM 17368 / CIP 108786 / JCM 12287 / NRRL B-23963 / UST20020801)</name>
    <dbReference type="NCBI Taxonomy" id="926562"/>
    <lineage>
        <taxon>Bacteria</taxon>
        <taxon>Pseudomonadati</taxon>
        <taxon>Bacteroidota</taxon>
        <taxon>Flavobacteriia</taxon>
        <taxon>Flavobacteriales</taxon>
        <taxon>Owenweeksiaceae</taxon>
        <taxon>Owenweeksia</taxon>
    </lineage>
</organism>
<dbReference type="PANTHER" id="PTHR33238">
    <property type="entry name" value="IRON (METAL) DEPENDENT REPRESSOR, DTXR FAMILY"/>
    <property type="match status" value="1"/>
</dbReference>
<evidence type="ECO:0000313" key="8">
    <source>
        <dbReference type="EMBL" id="AEV33388.1"/>
    </source>
</evidence>
<keyword evidence="4" id="KW-0238">DNA-binding</keyword>
<dbReference type="Pfam" id="PF02742">
    <property type="entry name" value="Fe_dep_repr_C"/>
    <property type="match status" value="1"/>
</dbReference>
<keyword evidence="9" id="KW-1185">Reference proteome</keyword>
<gene>
    <name evidence="8" type="ordered locus">Oweho_2418</name>
</gene>
<dbReference type="InterPro" id="IPR001367">
    <property type="entry name" value="Fe_dep_repressor"/>
</dbReference>
<dbReference type="eggNOG" id="COG1321">
    <property type="taxonomic scope" value="Bacteria"/>
</dbReference>
<keyword evidence="5" id="KW-0804">Transcription</keyword>
<dbReference type="GO" id="GO:0046983">
    <property type="term" value="F:protein dimerization activity"/>
    <property type="evidence" value="ECO:0007669"/>
    <property type="project" value="InterPro"/>
</dbReference>
<dbReference type="HOGENOM" id="CLU_069532_0_2_10"/>
<name>G8R723_OWEHD</name>
<dbReference type="SUPFAM" id="SSF47979">
    <property type="entry name" value="Iron-dependent repressor protein, dimerization domain"/>
    <property type="match status" value="1"/>
</dbReference>
<dbReference type="SUPFAM" id="SSF46785">
    <property type="entry name" value="Winged helix' DNA-binding domain"/>
    <property type="match status" value="1"/>
</dbReference>
<dbReference type="InterPro" id="IPR036421">
    <property type="entry name" value="Fe_dep_repressor_sf"/>
</dbReference>
<protein>
    <recommendedName>
        <fullName evidence="2">Transcriptional regulator MntR</fullName>
    </recommendedName>
</protein>
<evidence type="ECO:0000256" key="6">
    <source>
        <dbReference type="ARBA" id="ARBA00025185"/>
    </source>
</evidence>
<evidence type="ECO:0000256" key="1">
    <source>
        <dbReference type="ARBA" id="ARBA00007871"/>
    </source>
</evidence>
<comment type="similarity">
    <text evidence="1">Belongs to the DtxR/MntR family.</text>
</comment>
<evidence type="ECO:0000256" key="2">
    <source>
        <dbReference type="ARBA" id="ARBA00022386"/>
    </source>
</evidence>
<evidence type="ECO:0000313" key="9">
    <source>
        <dbReference type="Proteomes" id="UP000005631"/>
    </source>
</evidence>
<dbReference type="Gene3D" id="2.30.30.90">
    <property type="match status" value="1"/>
</dbReference>
<dbReference type="OrthoDB" id="9791355at2"/>
<dbReference type="Proteomes" id="UP000005631">
    <property type="component" value="Chromosome"/>
</dbReference>
<evidence type="ECO:0000259" key="7">
    <source>
        <dbReference type="PROSITE" id="PS50944"/>
    </source>
</evidence>
<accession>G8R723</accession>